<dbReference type="PANTHER" id="PTHR43792:SF1">
    <property type="entry name" value="N-ACETYLTRANSFERASE DOMAIN-CONTAINING PROTEIN"/>
    <property type="match status" value="1"/>
</dbReference>
<proteinExistence type="predicted"/>
<dbReference type="EMBL" id="JBHSMS010000039">
    <property type="protein sequence ID" value="MFC5511995.1"/>
    <property type="molecule type" value="Genomic_DNA"/>
</dbReference>
<sequence>MTMLTTARLRLEPIDERHFDGLQAMNRLPKVMRFISGEPEAPEQTRKMIEVVKGRWAQYGFSWWAFIERDTGRLVGAGCIQYLGRDPANPLEIGWRLVPDRWGRGLASEAARAMARFAFDTLHAPILTAVCLPENEDSARVMARLGMRRRGLEQWYERPHAAWEITRAEWQARQDAPDLDRR</sequence>
<keyword evidence="3" id="KW-1185">Reference proteome</keyword>
<dbReference type="GO" id="GO:0016746">
    <property type="term" value="F:acyltransferase activity"/>
    <property type="evidence" value="ECO:0007669"/>
    <property type="project" value="UniProtKB-KW"/>
</dbReference>
<dbReference type="PANTHER" id="PTHR43792">
    <property type="entry name" value="GNAT FAMILY, PUTATIVE (AFU_ORTHOLOGUE AFUA_3G00765)-RELATED-RELATED"/>
    <property type="match status" value="1"/>
</dbReference>
<name>A0ABW0PHQ0_9BURK</name>
<reference evidence="3" key="1">
    <citation type="journal article" date="2019" name="Int. J. Syst. Evol. Microbiol.">
        <title>The Global Catalogue of Microorganisms (GCM) 10K type strain sequencing project: providing services to taxonomists for standard genome sequencing and annotation.</title>
        <authorList>
            <consortium name="The Broad Institute Genomics Platform"/>
            <consortium name="The Broad Institute Genome Sequencing Center for Infectious Disease"/>
            <person name="Wu L."/>
            <person name="Ma J."/>
        </authorList>
    </citation>
    <scope>NUCLEOTIDE SEQUENCE [LARGE SCALE GENOMIC DNA]</scope>
    <source>
        <strain evidence="3">CCUG 38813</strain>
    </source>
</reference>
<protein>
    <submittedName>
        <fullName evidence="2">GNAT family N-acetyltransferase</fullName>
        <ecNumber evidence="2">2.3.-.-</ecNumber>
    </submittedName>
</protein>
<dbReference type="Pfam" id="PF13302">
    <property type="entry name" value="Acetyltransf_3"/>
    <property type="match status" value="1"/>
</dbReference>
<dbReference type="Gene3D" id="3.40.630.30">
    <property type="match status" value="1"/>
</dbReference>
<gene>
    <name evidence="2" type="ORF">ACFPOU_12785</name>
</gene>
<dbReference type="SUPFAM" id="SSF55729">
    <property type="entry name" value="Acyl-CoA N-acyltransferases (Nat)"/>
    <property type="match status" value="1"/>
</dbReference>
<organism evidence="2 3">
    <name type="scientific">Massilia jejuensis</name>
    <dbReference type="NCBI Taxonomy" id="648894"/>
    <lineage>
        <taxon>Bacteria</taxon>
        <taxon>Pseudomonadati</taxon>
        <taxon>Pseudomonadota</taxon>
        <taxon>Betaproteobacteria</taxon>
        <taxon>Burkholderiales</taxon>
        <taxon>Oxalobacteraceae</taxon>
        <taxon>Telluria group</taxon>
        <taxon>Massilia</taxon>
    </lineage>
</organism>
<keyword evidence="2" id="KW-0808">Transferase</keyword>
<accession>A0ABW0PHQ0</accession>
<evidence type="ECO:0000259" key="1">
    <source>
        <dbReference type="PROSITE" id="PS51186"/>
    </source>
</evidence>
<comment type="caution">
    <text evidence="2">The sequence shown here is derived from an EMBL/GenBank/DDBJ whole genome shotgun (WGS) entry which is preliminary data.</text>
</comment>
<dbReference type="PROSITE" id="PS51186">
    <property type="entry name" value="GNAT"/>
    <property type="match status" value="1"/>
</dbReference>
<dbReference type="Proteomes" id="UP001596031">
    <property type="component" value="Unassembled WGS sequence"/>
</dbReference>
<evidence type="ECO:0000313" key="2">
    <source>
        <dbReference type="EMBL" id="MFC5511995.1"/>
    </source>
</evidence>
<dbReference type="InterPro" id="IPR016181">
    <property type="entry name" value="Acyl_CoA_acyltransferase"/>
</dbReference>
<dbReference type="EC" id="2.3.-.-" evidence="2"/>
<dbReference type="InterPro" id="IPR051531">
    <property type="entry name" value="N-acetyltransferase"/>
</dbReference>
<feature type="domain" description="N-acetyltransferase" evidence="1">
    <location>
        <begin position="9"/>
        <end position="169"/>
    </location>
</feature>
<dbReference type="InterPro" id="IPR000182">
    <property type="entry name" value="GNAT_dom"/>
</dbReference>
<evidence type="ECO:0000313" key="3">
    <source>
        <dbReference type="Proteomes" id="UP001596031"/>
    </source>
</evidence>
<keyword evidence="2" id="KW-0012">Acyltransferase</keyword>
<dbReference type="RefSeq" id="WP_379721701.1">
    <property type="nucleotide sequence ID" value="NZ_JBHSMS010000039.1"/>
</dbReference>